<keyword evidence="3" id="KW-1185">Reference proteome</keyword>
<evidence type="ECO:0000256" key="1">
    <source>
        <dbReference type="SAM" id="Phobius"/>
    </source>
</evidence>
<proteinExistence type="predicted"/>
<name>A0AAD9VCP4_ACRCE</name>
<gene>
    <name evidence="2" type="ORF">P5673_006416</name>
</gene>
<feature type="transmembrane region" description="Helical" evidence="1">
    <location>
        <begin position="324"/>
        <end position="347"/>
    </location>
</feature>
<protein>
    <submittedName>
        <fullName evidence="2">Nose resistant to fluoxetine protein 6</fullName>
    </submittedName>
</protein>
<evidence type="ECO:0000313" key="2">
    <source>
        <dbReference type="EMBL" id="KAK2569479.1"/>
    </source>
</evidence>
<feature type="transmembrane region" description="Helical" evidence="1">
    <location>
        <begin position="367"/>
        <end position="387"/>
    </location>
</feature>
<keyword evidence="1" id="KW-0472">Membrane</keyword>
<accession>A0AAD9VCP4</accession>
<sequence length="406" mass="46825">MADDMEEIHHASFERNHLSKPDETQNNGPVIRFFLCFSLIRNTNRILDTARSSTRCHHIYQWHEGVEYVVGNAFILSSLQARFSFEIIANATLSVDTGLLVSYLSIRHMKKTGGKLSLSKFYFLRFWRLTPTYAFVLLFYMQITGFLGEGPIWFLFQRNRACEKYWWTNLLYINNFYPTKFSNACMEWSWYLANDMQFYIISPLILFAAYRETSENEEESILYEKPYTRVASYLVGMVLGYVLQSEKSWKTSKGITYIFNVIGWCLTTAISLSTVYGPYKTGRKHFTSAENIMYGTLECFGWSLALAWVIFACHRGLGGLVNSILSAPFWIPLSRLTYCAYLIHLILLSVRTGSLESLANTYSDIHVAFTFAGVVTLTYGIAFILCVRVEYPMLELGNLIFGKQLR</sequence>
<feature type="transmembrane region" description="Helical" evidence="1">
    <location>
        <begin position="255"/>
        <end position="279"/>
    </location>
</feature>
<comment type="caution">
    <text evidence="2">The sequence shown here is derived from an EMBL/GenBank/DDBJ whole genome shotgun (WGS) entry which is preliminary data.</text>
</comment>
<dbReference type="AlphaFoldDB" id="A0AAD9VCP4"/>
<dbReference type="PANTHER" id="PTHR11161">
    <property type="entry name" value="O-ACYLTRANSFERASE"/>
    <property type="match status" value="1"/>
</dbReference>
<dbReference type="PANTHER" id="PTHR11161:SF0">
    <property type="entry name" value="O-ACYLTRANSFERASE LIKE PROTEIN"/>
    <property type="match status" value="1"/>
</dbReference>
<organism evidence="2 3">
    <name type="scientific">Acropora cervicornis</name>
    <name type="common">Staghorn coral</name>
    <dbReference type="NCBI Taxonomy" id="6130"/>
    <lineage>
        <taxon>Eukaryota</taxon>
        <taxon>Metazoa</taxon>
        <taxon>Cnidaria</taxon>
        <taxon>Anthozoa</taxon>
        <taxon>Hexacorallia</taxon>
        <taxon>Scleractinia</taxon>
        <taxon>Astrocoeniina</taxon>
        <taxon>Acroporidae</taxon>
        <taxon>Acropora</taxon>
    </lineage>
</organism>
<dbReference type="InterPro" id="IPR052728">
    <property type="entry name" value="O2_lipid_transport_reg"/>
</dbReference>
<keyword evidence="1" id="KW-0812">Transmembrane</keyword>
<reference evidence="2" key="1">
    <citation type="journal article" date="2023" name="G3 (Bethesda)">
        <title>Whole genome assembly and annotation of the endangered Caribbean coral Acropora cervicornis.</title>
        <authorList>
            <person name="Selwyn J.D."/>
            <person name="Vollmer S.V."/>
        </authorList>
    </citation>
    <scope>NUCLEOTIDE SEQUENCE</scope>
    <source>
        <strain evidence="2">K2</strain>
    </source>
</reference>
<evidence type="ECO:0000313" key="3">
    <source>
        <dbReference type="Proteomes" id="UP001249851"/>
    </source>
</evidence>
<feature type="transmembrane region" description="Helical" evidence="1">
    <location>
        <begin position="126"/>
        <end position="147"/>
    </location>
</feature>
<feature type="transmembrane region" description="Helical" evidence="1">
    <location>
        <begin position="291"/>
        <end position="312"/>
    </location>
</feature>
<dbReference type="EMBL" id="JARQWQ010000010">
    <property type="protein sequence ID" value="KAK2569479.1"/>
    <property type="molecule type" value="Genomic_DNA"/>
</dbReference>
<reference evidence="2" key="2">
    <citation type="journal article" date="2023" name="Science">
        <title>Genomic signatures of disease resistance in endangered staghorn corals.</title>
        <authorList>
            <person name="Vollmer S.V."/>
            <person name="Selwyn J.D."/>
            <person name="Despard B.A."/>
            <person name="Roesel C.L."/>
        </authorList>
    </citation>
    <scope>NUCLEOTIDE SEQUENCE</scope>
    <source>
        <strain evidence="2">K2</strain>
    </source>
</reference>
<keyword evidence="1" id="KW-1133">Transmembrane helix</keyword>
<dbReference type="Proteomes" id="UP001249851">
    <property type="component" value="Unassembled WGS sequence"/>
</dbReference>